<feature type="non-terminal residue" evidence="5">
    <location>
        <position position="138"/>
    </location>
</feature>
<reference evidence="5" key="1">
    <citation type="journal article" date="2014" name="Front. Microbiol.">
        <title>High frequency of phylogenetically diverse reductive dehalogenase-homologous genes in deep subseafloor sedimentary metagenomes.</title>
        <authorList>
            <person name="Kawai M."/>
            <person name="Futagami T."/>
            <person name="Toyoda A."/>
            <person name="Takaki Y."/>
            <person name="Nishi S."/>
            <person name="Hori S."/>
            <person name="Arai W."/>
            <person name="Tsubouchi T."/>
            <person name="Morono Y."/>
            <person name="Uchiyama I."/>
            <person name="Ito T."/>
            <person name="Fujiyama A."/>
            <person name="Inagaki F."/>
            <person name="Takami H."/>
        </authorList>
    </citation>
    <scope>NUCLEOTIDE SEQUENCE</scope>
    <source>
        <strain evidence="5">Expedition CK06-06</strain>
    </source>
</reference>
<proteinExistence type="predicted"/>
<dbReference type="InterPro" id="IPR000415">
    <property type="entry name" value="Nitroreductase-like"/>
</dbReference>
<organism evidence="5">
    <name type="scientific">marine sediment metagenome</name>
    <dbReference type="NCBI Taxonomy" id="412755"/>
    <lineage>
        <taxon>unclassified sequences</taxon>
        <taxon>metagenomes</taxon>
        <taxon>ecological metagenomes</taxon>
    </lineage>
</organism>
<keyword evidence="1" id="KW-0285">Flavoprotein</keyword>
<dbReference type="Pfam" id="PF00881">
    <property type="entry name" value="Nitroreductase"/>
    <property type="match status" value="1"/>
</dbReference>
<evidence type="ECO:0000256" key="2">
    <source>
        <dbReference type="ARBA" id="ARBA00022643"/>
    </source>
</evidence>
<dbReference type="PANTHER" id="PTHR23026">
    <property type="entry name" value="NADPH NITROREDUCTASE"/>
    <property type="match status" value="1"/>
</dbReference>
<dbReference type="GO" id="GO:0016491">
    <property type="term" value="F:oxidoreductase activity"/>
    <property type="evidence" value="ECO:0007669"/>
    <property type="project" value="UniProtKB-KW"/>
</dbReference>
<evidence type="ECO:0000256" key="3">
    <source>
        <dbReference type="ARBA" id="ARBA00023002"/>
    </source>
</evidence>
<protein>
    <recommendedName>
        <fullName evidence="4">Nitroreductase domain-containing protein</fullName>
    </recommendedName>
</protein>
<evidence type="ECO:0000259" key="4">
    <source>
        <dbReference type="Pfam" id="PF00881"/>
    </source>
</evidence>
<evidence type="ECO:0000256" key="1">
    <source>
        <dbReference type="ARBA" id="ARBA00022630"/>
    </source>
</evidence>
<dbReference type="AlphaFoldDB" id="X0UTK0"/>
<keyword evidence="3" id="KW-0560">Oxidoreductase</keyword>
<dbReference type="InterPro" id="IPR050627">
    <property type="entry name" value="Nitroreductase/BluB"/>
</dbReference>
<keyword evidence="2" id="KW-0288">FMN</keyword>
<dbReference type="PANTHER" id="PTHR23026:SF90">
    <property type="entry name" value="IODOTYROSINE DEIODINASE 1"/>
    <property type="match status" value="1"/>
</dbReference>
<dbReference type="EMBL" id="BARS01024548">
    <property type="protein sequence ID" value="GAG09179.1"/>
    <property type="molecule type" value="Genomic_DNA"/>
</dbReference>
<dbReference type="Gene3D" id="3.40.109.10">
    <property type="entry name" value="NADH Oxidase"/>
    <property type="match status" value="1"/>
</dbReference>
<comment type="caution">
    <text evidence="5">The sequence shown here is derived from an EMBL/GenBank/DDBJ whole genome shotgun (WGS) entry which is preliminary data.</text>
</comment>
<evidence type="ECO:0000313" key="5">
    <source>
        <dbReference type="EMBL" id="GAG09179.1"/>
    </source>
</evidence>
<dbReference type="InterPro" id="IPR029479">
    <property type="entry name" value="Nitroreductase"/>
</dbReference>
<feature type="domain" description="Nitroreductase" evidence="4">
    <location>
        <begin position="32"/>
        <end position="128"/>
    </location>
</feature>
<gene>
    <name evidence="5" type="ORF">S01H1_38959</name>
</gene>
<sequence length="138" mass="16148">MPEKGFLPLTDYREYPVEEMKQRSSEFYTEMKRRRTVRQFSYRPVPRDIIENCLCTASTAPSGANMQPWSFVIVSDYAVKRQIRSAAEKVEREFYEGDSTRTWVKALDHLGTDQNKPFLETAPYLIVIFSQLHGFLPD</sequence>
<dbReference type="SUPFAM" id="SSF55469">
    <property type="entry name" value="FMN-dependent nitroreductase-like"/>
    <property type="match status" value="1"/>
</dbReference>
<name>X0UTK0_9ZZZZ</name>
<accession>X0UTK0</accession>